<dbReference type="KEGG" id="pac:PPA1579"/>
<dbReference type="PANTHER" id="PTHR20842:SF0">
    <property type="entry name" value="ALPHA-ASPARTYL DIPEPTIDASE"/>
    <property type="match status" value="1"/>
</dbReference>
<accession>Q6A7E3</accession>
<keyword evidence="3" id="KW-0378">Hydrolase</keyword>
<organism evidence="5 6">
    <name type="scientific">Cutibacterium acnes (strain DSM 16379 / KPA171202)</name>
    <name type="common">Propionibacterium acnes</name>
    <dbReference type="NCBI Taxonomy" id="267747"/>
    <lineage>
        <taxon>Bacteria</taxon>
        <taxon>Bacillati</taxon>
        <taxon>Actinomycetota</taxon>
        <taxon>Actinomycetes</taxon>
        <taxon>Propionibacteriales</taxon>
        <taxon>Propionibacteriaceae</taxon>
        <taxon>Cutibacterium</taxon>
    </lineage>
</organism>
<dbReference type="eggNOG" id="COG3340">
    <property type="taxonomic scope" value="Bacteria"/>
</dbReference>
<dbReference type="EnsemblBacteria" id="AAT83322">
    <property type="protein sequence ID" value="AAT83322"/>
    <property type="gene ID" value="PPA1579"/>
</dbReference>
<dbReference type="InterPro" id="IPR029062">
    <property type="entry name" value="Class_I_gatase-like"/>
</dbReference>
<dbReference type="PANTHER" id="PTHR20842">
    <property type="entry name" value="PROTEASE S51 ALPHA-ASPARTYL DIPEPTIDASE"/>
    <property type="match status" value="1"/>
</dbReference>
<evidence type="ECO:0000256" key="3">
    <source>
        <dbReference type="ARBA" id="ARBA00022801"/>
    </source>
</evidence>
<evidence type="ECO:0000256" key="1">
    <source>
        <dbReference type="ARBA" id="ARBA00006534"/>
    </source>
</evidence>
<dbReference type="Proteomes" id="UP000000603">
    <property type="component" value="Chromosome"/>
</dbReference>
<dbReference type="InterPro" id="IPR005320">
    <property type="entry name" value="Peptidase_S51"/>
</dbReference>
<dbReference type="AlphaFoldDB" id="Q6A7E3"/>
<dbReference type="GO" id="GO:0008236">
    <property type="term" value="F:serine-type peptidase activity"/>
    <property type="evidence" value="ECO:0007669"/>
    <property type="project" value="UniProtKB-KW"/>
</dbReference>
<gene>
    <name evidence="5" type="ordered locus">PPA1579</name>
</gene>
<dbReference type="RefSeq" id="WP_011183882.1">
    <property type="nucleotide sequence ID" value="NC_006085.1"/>
</dbReference>
<evidence type="ECO:0000256" key="2">
    <source>
        <dbReference type="ARBA" id="ARBA00022670"/>
    </source>
</evidence>
<dbReference type="Gene3D" id="3.40.50.880">
    <property type="match status" value="1"/>
</dbReference>
<dbReference type="HOGENOM" id="CLU_090997_0_0_11"/>
<keyword evidence="2" id="KW-0645">Protease</keyword>
<protein>
    <submittedName>
        <fullName evidence="5">Peptidase (Peptidase family S51)</fullName>
    </submittedName>
</protein>
<sequence length="207" mass="22673">MKSLTPHLLLCSFFTSIAPALGEGFRNKRVAFIPTAAAHEEYTAYVDSARSSWKELGSNITDVDIARMPLRTATEALEQAEIIYLSGGNSFYLLDCLRSTEIDQIIRGRLAEGAILVGESAGAIVCSPNIAYIQPMDRVPDNYSQADYTGLNLVDFFPVPHYLAPPFVKSSKEVVAQHASLPLELMNNAEAVIVEGPQRTKISSEHQ</sequence>
<dbReference type="EMBL" id="AE017283">
    <property type="protein sequence ID" value="AAT83322.1"/>
    <property type="molecule type" value="Genomic_DNA"/>
</dbReference>
<reference evidence="5 6" key="1">
    <citation type="journal article" date="2004" name="Science">
        <title>The complete genome sequence of Propionibacterium acnes, a commensal of human skin.</title>
        <authorList>
            <person name="Bruggemann H."/>
            <person name="Henne A."/>
            <person name="Hoster F."/>
            <person name="Liesegang H."/>
            <person name="Wiezer A."/>
            <person name="Strittmatter A."/>
            <person name="Hujer S."/>
            <person name="Durre P."/>
            <person name="Gottschalk G."/>
        </authorList>
    </citation>
    <scope>NUCLEOTIDE SEQUENCE [LARGE SCALE GENOMIC DNA]</scope>
    <source>
        <strain evidence="6">DSM 16379 / KPA171202</strain>
    </source>
</reference>
<dbReference type="Pfam" id="PF03575">
    <property type="entry name" value="Peptidase_S51"/>
    <property type="match status" value="1"/>
</dbReference>
<evidence type="ECO:0000313" key="6">
    <source>
        <dbReference type="Proteomes" id="UP000000603"/>
    </source>
</evidence>
<comment type="similarity">
    <text evidence="1">Belongs to the peptidase S51 family.</text>
</comment>
<proteinExistence type="inferred from homology"/>
<keyword evidence="4" id="KW-0720">Serine protease</keyword>
<name>Q6A7E3_CUTAK</name>
<evidence type="ECO:0000313" key="5">
    <source>
        <dbReference type="EMBL" id="AAT83322.1"/>
    </source>
</evidence>
<evidence type="ECO:0000256" key="4">
    <source>
        <dbReference type="ARBA" id="ARBA00022825"/>
    </source>
</evidence>
<dbReference type="GO" id="GO:0006508">
    <property type="term" value="P:proteolysis"/>
    <property type="evidence" value="ECO:0007669"/>
    <property type="project" value="UniProtKB-KW"/>
</dbReference>
<dbReference type="SUPFAM" id="SSF52317">
    <property type="entry name" value="Class I glutamine amidotransferase-like"/>
    <property type="match status" value="1"/>
</dbReference>